<reference evidence="2 3" key="1">
    <citation type="submission" date="2020-08" db="EMBL/GenBank/DDBJ databases">
        <title>Genomic Encyclopedia of Type Strains, Phase IV (KMG-IV): sequencing the most valuable type-strain genomes for metagenomic binning, comparative biology and taxonomic classification.</title>
        <authorList>
            <person name="Goeker M."/>
        </authorList>
    </citation>
    <scope>NUCLEOTIDE SEQUENCE [LARGE SCALE GENOMIC DNA]</scope>
    <source>
        <strain evidence="2 3">DSM 27244</strain>
    </source>
</reference>
<keyword evidence="1" id="KW-1133">Transmembrane helix</keyword>
<dbReference type="EMBL" id="JACIJJ010000007">
    <property type="protein sequence ID" value="MBB5700027.1"/>
    <property type="molecule type" value="Genomic_DNA"/>
</dbReference>
<evidence type="ECO:0000313" key="2">
    <source>
        <dbReference type="EMBL" id="MBB5700027.1"/>
    </source>
</evidence>
<gene>
    <name evidence="2" type="ORF">FHR19_003407</name>
</gene>
<evidence type="ECO:0000256" key="1">
    <source>
        <dbReference type="SAM" id="Phobius"/>
    </source>
</evidence>
<feature type="transmembrane region" description="Helical" evidence="1">
    <location>
        <begin position="6"/>
        <end position="25"/>
    </location>
</feature>
<organism evidence="2 3">
    <name type="scientific">Sphingomonas yantingensis</name>
    <dbReference type="NCBI Taxonomy" id="1241761"/>
    <lineage>
        <taxon>Bacteria</taxon>
        <taxon>Pseudomonadati</taxon>
        <taxon>Pseudomonadota</taxon>
        <taxon>Alphaproteobacteria</taxon>
        <taxon>Sphingomonadales</taxon>
        <taxon>Sphingomonadaceae</taxon>
        <taxon>Sphingomonas</taxon>
    </lineage>
</organism>
<dbReference type="AlphaFoldDB" id="A0A7W9AT84"/>
<name>A0A7W9AT84_9SPHN</name>
<proteinExistence type="predicted"/>
<dbReference type="RefSeq" id="WP_184030930.1">
    <property type="nucleotide sequence ID" value="NZ_JACIJJ010000007.1"/>
</dbReference>
<evidence type="ECO:0000313" key="3">
    <source>
        <dbReference type="Proteomes" id="UP000557739"/>
    </source>
</evidence>
<keyword evidence="1" id="KW-0472">Membrane</keyword>
<dbReference type="Proteomes" id="UP000557739">
    <property type="component" value="Unassembled WGS sequence"/>
</dbReference>
<keyword evidence="3" id="KW-1185">Reference proteome</keyword>
<sequence>MTDIVTLVLSSGIMTGIGTAFAFLLRANLAKDKLLAEILKEQGEATRQGARADYAVALALQRIEQKMGLTPSVGVDPQALPAATGGQS</sequence>
<comment type="caution">
    <text evidence="2">The sequence shown here is derived from an EMBL/GenBank/DDBJ whole genome shotgun (WGS) entry which is preliminary data.</text>
</comment>
<protein>
    <submittedName>
        <fullName evidence="2">Uncharacterized protein</fullName>
    </submittedName>
</protein>
<keyword evidence="1" id="KW-0812">Transmembrane</keyword>
<accession>A0A7W9AT84</accession>